<organism evidence="12 13">
    <name type="scientific">Microthlaspi erraticum</name>
    <dbReference type="NCBI Taxonomy" id="1685480"/>
    <lineage>
        <taxon>Eukaryota</taxon>
        <taxon>Viridiplantae</taxon>
        <taxon>Streptophyta</taxon>
        <taxon>Embryophyta</taxon>
        <taxon>Tracheophyta</taxon>
        <taxon>Spermatophyta</taxon>
        <taxon>Magnoliopsida</taxon>
        <taxon>eudicotyledons</taxon>
        <taxon>Gunneridae</taxon>
        <taxon>Pentapetalae</taxon>
        <taxon>rosids</taxon>
        <taxon>malvids</taxon>
        <taxon>Brassicales</taxon>
        <taxon>Brassicaceae</taxon>
        <taxon>Coluteocarpeae</taxon>
        <taxon>Microthlaspi</taxon>
    </lineage>
</organism>
<dbReference type="PANTHER" id="PTHR12172:SF1">
    <property type="entry name" value="P-LOOP CONTAINING NUCLEOSIDE TRIPHOSPHATE HYDROLASES SUPERFAMILY PROTEIN"/>
    <property type="match status" value="1"/>
</dbReference>
<dbReference type="GO" id="GO:0005634">
    <property type="term" value="C:nucleus"/>
    <property type="evidence" value="ECO:0007669"/>
    <property type="project" value="UniProtKB-SubCell"/>
</dbReference>
<dbReference type="GO" id="GO:0003689">
    <property type="term" value="F:DNA clamp loader activity"/>
    <property type="evidence" value="ECO:0007669"/>
    <property type="project" value="TreeGrafter"/>
</dbReference>
<dbReference type="InterPro" id="IPR027417">
    <property type="entry name" value="P-loop_NTPase"/>
</dbReference>
<dbReference type="GO" id="GO:0005524">
    <property type="term" value="F:ATP binding"/>
    <property type="evidence" value="ECO:0007669"/>
    <property type="project" value="UniProtKB-KW"/>
</dbReference>
<proteinExistence type="inferred from homology"/>
<evidence type="ECO:0000313" key="13">
    <source>
        <dbReference type="Proteomes" id="UP000467841"/>
    </source>
</evidence>
<evidence type="ECO:0000256" key="6">
    <source>
        <dbReference type="ARBA" id="ARBA00022763"/>
    </source>
</evidence>
<dbReference type="GO" id="GO:0016887">
    <property type="term" value="F:ATP hydrolysis activity"/>
    <property type="evidence" value="ECO:0007669"/>
    <property type="project" value="InterPro"/>
</dbReference>
<dbReference type="PANTHER" id="PTHR12172">
    <property type="entry name" value="CELL CYCLE CHECKPOINT PROTEIN RAD17"/>
    <property type="match status" value="1"/>
</dbReference>
<comment type="subunit">
    <text evidence="3">Heterotetramer of subunits RFC2, RFC3, RFC4 and RFC5 that can form a complex with RFC1.</text>
</comment>
<dbReference type="Proteomes" id="UP000467841">
    <property type="component" value="Unassembled WGS sequence"/>
</dbReference>
<dbReference type="InterPro" id="IPR003593">
    <property type="entry name" value="AAA+_ATPase"/>
</dbReference>
<dbReference type="GO" id="GO:0006260">
    <property type="term" value="P:DNA replication"/>
    <property type="evidence" value="ECO:0007669"/>
    <property type="project" value="UniProtKB-KW"/>
</dbReference>
<dbReference type="AlphaFoldDB" id="A0A6D2HCF4"/>
<dbReference type="Gene3D" id="1.10.8.60">
    <property type="match status" value="1"/>
</dbReference>
<dbReference type="EMBL" id="CACVBM020000044">
    <property type="protein sequence ID" value="CAA7013406.1"/>
    <property type="molecule type" value="Genomic_DNA"/>
</dbReference>
<keyword evidence="7" id="KW-0067">ATP-binding</keyword>
<dbReference type="GO" id="GO:0006281">
    <property type="term" value="P:DNA repair"/>
    <property type="evidence" value="ECO:0007669"/>
    <property type="project" value="InterPro"/>
</dbReference>
<dbReference type="GO" id="GO:0000077">
    <property type="term" value="P:DNA damage checkpoint signaling"/>
    <property type="evidence" value="ECO:0007669"/>
    <property type="project" value="TreeGrafter"/>
</dbReference>
<keyword evidence="5" id="KW-0547">Nucleotide-binding</keyword>
<dbReference type="InterPro" id="IPR004582">
    <property type="entry name" value="Checkpoint_prot_Rad17_Rad24"/>
</dbReference>
<keyword evidence="8" id="KW-0539">Nucleus</keyword>
<feature type="domain" description="AAA+ ATPase" evidence="11">
    <location>
        <begin position="50"/>
        <end position="202"/>
    </location>
</feature>
<reference evidence="12" key="1">
    <citation type="submission" date="2020-01" db="EMBL/GenBank/DDBJ databases">
        <authorList>
            <person name="Mishra B."/>
        </authorList>
    </citation>
    <scope>NUCLEOTIDE SEQUENCE [LARGE SCALE GENOMIC DNA]</scope>
</reference>
<evidence type="ECO:0000256" key="2">
    <source>
        <dbReference type="ARBA" id="ARBA00006168"/>
    </source>
</evidence>
<protein>
    <recommendedName>
        <fullName evidence="11">AAA+ ATPase domain-containing protein</fullName>
    </recommendedName>
</protein>
<dbReference type="InterPro" id="IPR047854">
    <property type="entry name" value="RFC_lid"/>
</dbReference>
<dbReference type="GO" id="GO:0003682">
    <property type="term" value="F:chromatin binding"/>
    <property type="evidence" value="ECO:0007669"/>
    <property type="project" value="TreeGrafter"/>
</dbReference>
<keyword evidence="6" id="KW-0227">DNA damage</keyword>
<evidence type="ECO:0000256" key="10">
    <source>
        <dbReference type="SAM" id="MobiDB-lite"/>
    </source>
</evidence>
<dbReference type="CDD" id="cd00009">
    <property type="entry name" value="AAA"/>
    <property type="match status" value="1"/>
</dbReference>
<dbReference type="GO" id="GO:0033314">
    <property type="term" value="P:mitotic DNA replication checkpoint signaling"/>
    <property type="evidence" value="ECO:0007669"/>
    <property type="project" value="TreeGrafter"/>
</dbReference>
<dbReference type="SMART" id="SM00382">
    <property type="entry name" value="AAA"/>
    <property type="match status" value="1"/>
</dbReference>
<dbReference type="Pfam" id="PF00004">
    <property type="entry name" value="AAA"/>
    <property type="match status" value="1"/>
</dbReference>
<gene>
    <name evidence="12" type="ORF">MERR_LOCUS640</name>
</gene>
<comment type="caution">
    <text evidence="12">The sequence shown here is derived from an EMBL/GenBank/DDBJ whole genome shotgun (WGS) entry which is preliminary data.</text>
</comment>
<dbReference type="InterPro" id="IPR003959">
    <property type="entry name" value="ATPase_AAA_core"/>
</dbReference>
<evidence type="ECO:0000259" key="11">
    <source>
        <dbReference type="SMART" id="SM00382"/>
    </source>
</evidence>
<dbReference type="Gene3D" id="3.40.50.300">
    <property type="entry name" value="P-loop containing nucleotide triphosphate hydrolases"/>
    <property type="match status" value="1"/>
</dbReference>
<evidence type="ECO:0000256" key="4">
    <source>
        <dbReference type="ARBA" id="ARBA00022705"/>
    </source>
</evidence>
<dbReference type="SUPFAM" id="SSF52540">
    <property type="entry name" value="P-loop containing nucleoside triphosphate hydrolases"/>
    <property type="match status" value="1"/>
</dbReference>
<comment type="subcellular location">
    <subcellularLocation>
        <location evidence="1">Nucleus</location>
    </subcellularLocation>
</comment>
<keyword evidence="9" id="KW-0131">Cell cycle</keyword>
<name>A0A6D2HCF4_9BRAS</name>
<comment type="similarity">
    <text evidence="2">Belongs to the rad17/RAD24 family.</text>
</comment>
<evidence type="ECO:0000256" key="9">
    <source>
        <dbReference type="ARBA" id="ARBA00023306"/>
    </source>
</evidence>
<feature type="region of interest" description="Disordered" evidence="10">
    <location>
        <begin position="17"/>
        <end position="45"/>
    </location>
</feature>
<evidence type="ECO:0000256" key="8">
    <source>
        <dbReference type="ARBA" id="ARBA00023242"/>
    </source>
</evidence>
<dbReference type="OrthoDB" id="9996895at2759"/>
<keyword evidence="13" id="KW-1185">Reference proteome</keyword>
<evidence type="ECO:0000313" key="12">
    <source>
        <dbReference type="EMBL" id="CAA7013406.1"/>
    </source>
</evidence>
<evidence type="ECO:0000256" key="5">
    <source>
        <dbReference type="ARBA" id="ARBA00022741"/>
    </source>
</evidence>
<evidence type="ECO:0000256" key="7">
    <source>
        <dbReference type="ARBA" id="ARBA00022840"/>
    </source>
</evidence>
<dbReference type="CDD" id="cd18140">
    <property type="entry name" value="HLD_clamp_RFC"/>
    <property type="match status" value="1"/>
</dbReference>
<evidence type="ECO:0000256" key="3">
    <source>
        <dbReference type="ARBA" id="ARBA00011480"/>
    </source>
</evidence>
<sequence length="801" mass="89100">MNEWLCQWYERGFQPSKDFLSSDEEKSQDGDYNCSESDSDSENNGAEDRLKNVLLIVGPAGSGKSAAVHACAKEQGFKILESNASECRSGAVVRQKFGEALKSYSLSRSLDPLFSACIDGNGDEDVIEVAPVLHIQNDRANLKPLILFEDVDICFAEDRGLISAIQQIAEKAKGPVILTANDKNHGLPDNLERIEICFSLPSTKELLSHLSTVCAAEEIKVNPGSLEQLTMSSGGDIRKAILQLQFWFQSKSRRARRRKQNGDPDLFDHEAGHMLLPNIIGRDFPSQLSHFVESEIAKSLSTVEESYNTVDVFIEEVEDENMLNILFRRGAEKNRIEAKKAAMLRQNTCFEDHNELEDVLSIQCERSNTSYQPLSCSRPDRRRKLNVVMSSDSEDEPLSDIPVPISRHQKNGTLSSYFPDMQKETIPLEASSFQCETSKVSCTNEVSQSIDVSCVPESSYVPETLMEGSDAELSPRAVSSGHFDGRVEVSTSEDFVQNTPPKEIYVDSFQSFACLENTCEITAESYGGTMMEDCFKEHAGSSQKMQQVTDECSRIDFGMAFKTAQKPKPDTSRDPVQESWRKLCSAHTDLKPYLDSEPVEAPQVLDIAHQITNLISEADLTQSKCLNLVAMEPVMNASGDLDTSCLTNGLEQMTSTVAQQGFRFLSNQIATTVSVPTSSANMLPGRELVVDKTSQDYTSSSGSCLDMKPKTHEDELKCERMAQLSGILESVVPLRSLKGRAFHEYASFISQISRADPSNLSVAIDKSRRRRSREARHYLSMELSSEDISFLCQPTQHIQKK</sequence>
<accession>A0A6D2HCF4</accession>
<evidence type="ECO:0000256" key="1">
    <source>
        <dbReference type="ARBA" id="ARBA00004123"/>
    </source>
</evidence>
<keyword evidence="4" id="KW-0235">DNA replication</keyword>